<comment type="caution">
    <text evidence="1">The sequence shown here is derived from an EMBL/GenBank/DDBJ whole genome shotgun (WGS) entry which is preliminary data.</text>
</comment>
<evidence type="ECO:0000313" key="1">
    <source>
        <dbReference type="EMBL" id="MFN2102834.1"/>
    </source>
</evidence>
<keyword evidence="2" id="KW-1185">Reference proteome</keyword>
<dbReference type="RefSeq" id="WP_412701980.1">
    <property type="nucleotide sequence ID" value="NZ_JBDLBQ010000007.1"/>
</dbReference>
<gene>
    <name evidence="1" type="ORF">ABDJ34_07965</name>
</gene>
<name>A0ABW9KEQ5_9FIRM</name>
<dbReference type="Proteomes" id="UP001634413">
    <property type="component" value="Unassembled WGS sequence"/>
</dbReference>
<accession>A0ABW9KEQ5</accession>
<reference evidence="1 2" key="1">
    <citation type="journal article" date="2024" name="Anaerobe">
        <title>The identification of Finegoldia dalianensis sp. nov., isolated from the pus of a patient with skin abscess and genomic analysis of the strains belonging to Finegoldia genus.</title>
        <authorList>
            <person name="Li Y."/>
            <person name="Wang Y."/>
            <person name="Xiao D."/>
            <person name="Wang J."/>
            <person name="Jin D."/>
        </authorList>
    </citation>
    <scope>NUCLEOTIDE SEQUENCE [LARGE SCALE GENOMIC DNA]</scope>
    <source>
        <strain evidence="1 2">LY240594</strain>
    </source>
</reference>
<organism evidence="1 2">
    <name type="scientific">Finegoldia dalianensis</name>
    <dbReference type="NCBI Taxonomy" id="3145239"/>
    <lineage>
        <taxon>Bacteria</taxon>
        <taxon>Bacillati</taxon>
        <taxon>Bacillota</taxon>
        <taxon>Tissierellia</taxon>
        <taxon>Tissierellales</taxon>
        <taxon>Peptoniphilaceae</taxon>
        <taxon>Finegoldia</taxon>
    </lineage>
</organism>
<evidence type="ECO:0000313" key="2">
    <source>
        <dbReference type="Proteomes" id="UP001634413"/>
    </source>
</evidence>
<dbReference type="EMBL" id="JBDLBQ010000007">
    <property type="protein sequence ID" value="MFN2102834.1"/>
    <property type="molecule type" value="Genomic_DNA"/>
</dbReference>
<proteinExistence type="predicted"/>
<sequence length="546" mass="64807">MIKNYLKNGEDLYNYTKDVIDFPKNIIDNDYLSKYLKCPYIYFVKAYYNYSTTLENDSEILLPSMLYLRLEDKKYFDDIVGINFNTMNKFVYSNDLESSEKIYQEFKDTFLTDNPDLKERAEILCDDFMNNLSNDRKDIIESLATESKELASKEDFLLEIAVSLYFKDLKKEEYYKKQKEHSQLYAFINFDFDSTRFIPTTFEGIGNKLEFDDETISNIAPLDTASIEAARQFFQINKESISNIPMNFKDEFFNILKTDQEDNNNLLSSSGRIYERLSNVSKDNLVYNNFDKFNIASSEIEDVQSINRASQIKDWEKWFSFIAKRIDFEDEKTFEGVHQLREKEINFYDRKIDLYPTIGFTVNGIFETDEIFRYYFTDELEEMIGLERENKLGYEEIFYYPITVALDQNRNASQVKETWCMCDVSENVDGKAKYIATFVWMYDTHEVSFDKKVYSISRFFAFDKEELYQKHKDDLDVLAVAFNKRYAWQTFAMFEYPGELEARLEMQDDPDYIKEQLGIRYLNKSGGTEIRKPSDIVQDDIANTKF</sequence>
<protein>
    <submittedName>
        <fullName evidence="1">Uncharacterized protein</fullName>
    </submittedName>
</protein>